<dbReference type="NCBIfam" id="NF006623">
    <property type="entry name" value="PRK09191.1"/>
    <property type="match status" value="1"/>
</dbReference>
<dbReference type="PROSITE" id="PS50110">
    <property type="entry name" value="RESPONSE_REGULATORY"/>
    <property type="match status" value="1"/>
</dbReference>
<dbReference type="InterPro" id="IPR053866">
    <property type="entry name" value="PhyR_sigma2"/>
</dbReference>
<dbReference type="PANTHER" id="PTHR44591:SF23">
    <property type="entry name" value="CHEY SUBFAMILY"/>
    <property type="match status" value="1"/>
</dbReference>
<evidence type="ECO:0000256" key="1">
    <source>
        <dbReference type="ARBA" id="ARBA00022553"/>
    </source>
</evidence>
<dbReference type="RefSeq" id="WP_254674702.1">
    <property type="nucleotide sequence ID" value="NZ_JAMWDU010000003.1"/>
</dbReference>
<evidence type="ECO:0000313" key="4">
    <source>
        <dbReference type="EMBL" id="MCP8887635.1"/>
    </source>
</evidence>
<accession>A0A9Q4FT87</accession>
<dbReference type="SMART" id="SM00448">
    <property type="entry name" value="REC"/>
    <property type="match status" value="1"/>
</dbReference>
<evidence type="ECO:0000259" key="3">
    <source>
        <dbReference type="PROSITE" id="PS50110"/>
    </source>
</evidence>
<dbReference type="InterPro" id="IPR011006">
    <property type="entry name" value="CheY-like_superfamily"/>
</dbReference>
<dbReference type="CDD" id="cd17540">
    <property type="entry name" value="REC_PhyR"/>
    <property type="match status" value="1"/>
</dbReference>
<dbReference type="InterPro" id="IPR013324">
    <property type="entry name" value="RNA_pol_sigma_r3/r4-like"/>
</dbReference>
<sequence>MSLSTRIAPHLPYLRRFSRAVTGSQTSGDAYVAATLEALIADISLFPEASSDRIALYKLFSALFSSSAVSIPEPSSSFAWEQRAAANLANLAPLPRQAFLLVAVEGFNHAQAAEILSCSESEFADLIDQAATDISRQVATEIMIIEDEPLIAMDIEQMVQSLGHKVVSIARTHKEAVTLFNQTRPRMILADIQLADGSSGIDAVNDILNTHSVPVIFITAFPERLLTGERPEPTFLVTKPFNPEMVKALISQALFFDEGSRAAA</sequence>
<dbReference type="AlphaFoldDB" id="A0A9Q4FT87"/>
<dbReference type="InterPro" id="IPR001789">
    <property type="entry name" value="Sig_transdc_resp-reg_receiver"/>
</dbReference>
<evidence type="ECO:0000256" key="2">
    <source>
        <dbReference type="PROSITE-ProRule" id="PRU00169"/>
    </source>
</evidence>
<keyword evidence="1 2" id="KW-0597">Phosphoprotein</keyword>
<reference evidence="4" key="1">
    <citation type="submission" date="2022-06" db="EMBL/GenBank/DDBJ databases">
        <title>Devosia sp. XJ19-45 genome assembly.</title>
        <authorList>
            <person name="Li B."/>
            <person name="Cai M."/>
            <person name="Nie G."/>
            <person name="Li W."/>
        </authorList>
    </citation>
    <scope>NUCLEOTIDE SEQUENCE</scope>
    <source>
        <strain evidence="4">XJ19-45</strain>
    </source>
</reference>
<dbReference type="Gene3D" id="3.40.50.2300">
    <property type="match status" value="1"/>
</dbReference>
<dbReference type="GO" id="GO:0000160">
    <property type="term" value="P:phosphorelay signal transduction system"/>
    <property type="evidence" value="ECO:0007669"/>
    <property type="project" value="InterPro"/>
</dbReference>
<dbReference type="InterPro" id="IPR014605">
    <property type="entry name" value="Sig_resp-reg_PhyR"/>
</dbReference>
<gene>
    <name evidence="4" type="ORF">NF348_10995</name>
</gene>
<feature type="domain" description="Response regulatory" evidence="3">
    <location>
        <begin position="141"/>
        <end position="254"/>
    </location>
</feature>
<dbReference type="PIRSF" id="PIRSF036400">
    <property type="entry name" value="RR_Ctr_UCP036400"/>
    <property type="match status" value="1"/>
</dbReference>
<feature type="modified residue" description="4-aspartylphosphate" evidence="2">
    <location>
        <position position="191"/>
    </location>
</feature>
<dbReference type="EMBL" id="JAMWDU010000003">
    <property type="protein sequence ID" value="MCP8887635.1"/>
    <property type="molecule type" value="Genomic_DNA"/>
</dbReference>
<evidence type="ECO:0000313" key="5">
    <source>
        <dbReference type="Proteomes" id="UP001060275"/>
    </source>
</evidence>
<comment type="caution">
    <text evidence="4">The sequence shown here is derived from an EMBL/GenBank/DDBJ whole genome shotgun (WGS) entry which is preliminary data.</text>
</comment>
<keyword evidence="5" id="KW-1185">Reference proteome</keyword>
<dbReference type="Pfam" id="PF22029">
    <property type="entry name" value="PhyR_sigma2"/>
    <property type="match status" value="1"/>
</dbReference>
<dbReference type="Gene3D" id="1.20.140.160">
    <property type="match status" value="1"/>
</dbReference>
<organism evidence="4 5">
    <name type="scientific">Devosia ureilytica</name>
    <dbReference type="NCBI Taxonomy" id="2952754"/>
    <lineage>
        <taxon>Bacteria</taxon>
        <taxon>Pseudomonadati</taxon>
        <taxon>Pseudomonadota</taxon>
        <taxon>Alphaproteobacteria</taxon>
        <taxon>Hyphomicrobiales</taxon>
        <taxon>Devosiaceae</taxon>
        <taxon>Devosia</taxon>
    </lineage>
</organism>
<protein>
    <submittedName>
        <fullName evidence="4">Response regulator</fullName>
    </submittedName>
</protein>
<dbReference type="InterPro" id="IPR053867">
    <property type="entry name" value="PhyR_sigma4"/>
</dbReference>
<dbReference type="SUPFAM" id="SSF88659">
    <property type="entry name" value="Sigma3 and sigma4 domains of RNA polymerase sigma factors"/>
    <property type="match status" value="1"/>
</dbReference>
<dbReference type="SUPFAM" id="SSF52172">
    <property type="entry name" value="CheY-like"/>
    <property type="match status" value="1"/>
</dbReference>
<dbReference type="PANTHER" id="PTHR44591">
    <property type="entry name" value="STRESS RESPONSE REGULATOR PROTEIN 1"/>
    <property type="match status" value="1"/>
</dbReference>
<dbReference type="Proteomes" id="UP001060275">
    <property type="component" value="Unassembled WGS sequence"/>
</dbReference>
<dbReference type="InterPro" id="IPR050595">
    <property type="entry name" value="Bact_response_regulator"/>
</dbReference>
<dbReference type="Pfam" id="PF22233">
    <property type="entry name" value="PhyR_sigma-like"/>
    <property type="match status" value="1"/>
</dbReference>
<proteinExistence type="predicted"/>
<dbReference type="Pfam" id="PF00072">
    <property type="entry name" value="Response_reg"/>
    <property type="match status" value="1"/>
</dbReference>
<name>A0A9Q4FT87_9HYPH</name>